<comment type="similarity">
    <text evidence="1 5">Belongs to the UDP-glycosyltransferase family.</text>
</comment>
<name>A0A811K302_9BILA</name>
<dbReference type="GO" id="GO:0015020">
    <property type="term" value="F:glucuronosyltransferase activity"/>
    <property type="evidence" value="ECO:0007669"/>
    <property type="project" value="UniProtKB-EC"/>
</dbReference>
<dbReference type="OrthoDB" id="5835829at2759"/>
<accession>A0A811K302</accession>
<dbReference type="CDD" id="cd03784">
    <property type="entry name" value="GT1_Gtf-like"/>
    <property type="match status" value="1"/>
</dbReference>
<comment type="caution">
    <text evidence="7">The sequence shown here is derived from an EMBL/GenBank/DDBJ whole genome shotgun (WGS) entry which is preliminary data.</text>
</comment>
<comment type="catalytic activity">
    <reaction evidence="4 6">
        <text>glucuronate acceptor + UDP-alpha-D-glucuronate = acceptor beta-D-glucuronoside + UDP + H(+)</text>
        <dbReference type="Rhea" id="RHEA:21032"/>
        <dbReference type="ChEBI" id="CHEBI:15378"/>
        <dbReference type="ChEBI" id="CHEBI:58052"/>
        <dbReference type="ChEBI" id="CHEBI:58223"/>
        <dbReference type="ChEBI" id="CHEBI:132367"/>
        <dbReference type="ChEBI" id="CHEBI:132368"/>
        <dbReference type="EC" id="2.4.1.17"/>
    </reaction>
</comment>
<feature type="transmembrane region" description="Helical" evidence="6">
    <location>
        <begin position="448"/>
        <end position="467"/>
    </location>
</feature>
<sequence>MAKLADWLAEAGHNVTFYQQAIIDSVNKVGVTKANAYVRPRGNITVPEFSQLNFWTPNIEANNQWLAHCGMLQSKACESQLNDESLFQKIRSEQYDYAVVEYIDYCSYAIIEKAGIEKYGTASALMIDKQILEALGLALSLGVVPNWSDQLSPLPTFIERITALYRHYLNTYTQRKNLYGPTINVIQSLSNLTFDIKEKMAQSSYFFINADEYLTHQQPISSKILYVGGKNSKSMPVNSLNQDIQNIVDSAEEGVVLVSFGTVAKASEMPKQLSDALVDTFKSYPKINFIWKYEVEDTVGANVTNLFKRPWVPQHDLLGNKKILAFITHGGLNSISETAEMGVPTVCMPVFGDQPLNCQAAQAHGISIMIDKADVTAEKLIKALDTVMHDQRIRQKAAEMSNLMNNKPISTKERFVRHVEHAIRFNVHEALDLPVRSQGFVRGYNLDFIAVYFVLLTVLMFMLYCVLKVVFRIVRAFVNIVMNDGSNNKVGLKQKAQ</sequence>
<dbReference type="FunFam" id="3.40.50.2000:FF:000021">
    <property type="entry name" value="UDP-glucuronosyltransferase"/>
    <property type="match status" value="1"/>
</dbReference>
<keyword evidence="6" id="KW-0812">Transmembrane</keyword>
<dbReference type="Pfam" id="PF00201">
    <property type="entry name" value="UDPGT"/>
    <property type="match status" value="1"/>
</dbReference>
<keyword evidence="6" id="KW-0472">Membrane</keyword>
<evidence type="ECO:0000256" key="2">
    <source>
        <dbReference type="ARBA" id="ARBA00022676"/>
    </source>
</evidence>
<dbReference type="Proteomes" id="UP000783686">
    <property type="component" value="Unassembled WGS sequence"/>
</dbReference>
<keyword evidence="2 5" id="KW-0328">Glycosyltransferase</keyword>
<proteinExistence type="inferred from homology"/>
<reference evidence="7" key="1">
    <citation type="submission" date="2020-09" db="EMBL/GenBank/DDBJ databases">
        <authorList>
            <person name="Kikuchi T."/>
        </authorList>
    </citation>
    <scope>NUCLEOTIDE SEQUENCE</scope>
    <source>
        <strain evidence="7">SH1</strain>
    </source>
</reference>
<dbReference type="InterPro" id="IPR050271">
    <property type="entry name" value="UDP-glycosyltransferase"/>
</dbReference>
<dbReference type="SUPFAM" id="SSF53756">
    <property type="entry name" value="UDP-Glycosyltransferase/glycogen phosphorylase"/>
    <property type="match status" value="1"/>
</dbReference>
<keyword evidence="3 5" id="KW-0808">Transferase</keyword>
<dbReference type="PROSITE" id="PS00375">
    <property type="entry name" value="UDPGT"/>
    <property type="match status" value="1"/>
</dbReference>
<dbReference type="PANTHER" id="PTHR48043">
    <property type="entry name" value="EG:EG0003.4 PROTEIN-RELATED"/>
    <property type="match status" value="1"/>
</dbReference>
<comment type="subcellular location">
    <subcellularLocation>
        <location evidence="6">Membrane</location>
        <topology evidence="6">Single-pass membrane protein</topology>
    </subcellularLocation>
</comment>
<gene>
    <name evidence="7" type="ORF">BOKJ2_LOCUS2897</name>
</gene>
<evidence type="ECO:0000256" key="3">
    <source>
        <dbReference type="ARBA" id="ARBA00022679"/>
    </source>
</evidence>
<dbReference type="InterPro" id="IPR002213">
    <property type="entry name" value="UDP_glucos_trans"/>
</dbReference>
<evidence type="ECO:0000313" key="7">
    <source>
        <dbReference type="EMBL" id="CAD5209857.1"/>
    </source>
</evidence>
<evidence type="ECO:0000313" key="8">
    <source>
        <dbReference type="Proteomes" id="UP000614601"/>
    </source>
</evidence>
<evidence type="ECO:0000256" key="1">
    <source>
        <dbReference type="ARBA" id="ARBA00009995"/>
    </source>
</evidence>
<dbReference type="PANTHER" id="PTHR48043:SF23">
    <property type="entry name" value="UDP-GLUCURONOSYLTRANSFERASE"/>
    <property type="match status" value="1"/>
</dbReference>
<dbReference type="EMBL" id="CAJFCW020000002">
    <property type="protein sequence ID" value="CAG9090224.1"/>
    <property type="molecule type" value="Genomic_DNA"/>
</dbReference>
<dbReference type="Proteomes" id="UP000614601">
    <property type="component" value="Unassembled WGS sequence"/>
</dbReference>
<dbReference type="InterPro" id="IPR035595">
    <property type="entry name" value="UDP_glycos_trans_CS"/>
</dbReference>
<protein>
    <recommendedName>
        <fullName evidence="6">UDP-glucuronosyltransferase</fullName>
        <ecNumber evidence="6">2.4.1.17</ecNumber>
    </recommendedName>
</protein>
<evidence type="ECO:0000256" key="6">
    <source>
        <dbReference type="RuleBase" id="RU362059"/>
    </source>
</evidence>
<dbReference type="Gene3D" id="3.40.50.2000">
    <property type="entry name" value="Glycogen Phosphorylase B"/>
    <property type="match status" value="1"/>
</dbReference>
<evidence type="ECO:0000256" key="4">
    <source>
        <dbReference type="ARBA" id="ARBA00047475"/>
    </source>
</evidence>
<evidence type="ECO:0000256" key="5">
    <source>
        <dbReference type="RuleBase" id="RU003718"/>
    </source>
</evidence>
<keyword evidence="8" id="KW-1185">Reference proteome</keyword>
<dbReference type="AlphaFoldDB" id="A0A811K302"/>
<dbReference type="EMBL" id="CAJFDH010000002">
    <property type="protein sequence ID" value="CAD5209857.1"/>
    <property type="molecule type" value="Genomic_DNA"/>
</dbReference>
<dbReference type="GO" id="GO:0016020">
    <property type="term" value="C:membrane"/>
    <property type="evidence" value="ECO:0007669"/>
    <property type="project" value="UniProtKB-SubCell"/>
</dbReference>
<dbReference type="EC" id="2.4.1.17" evidence="6"/>
<keyword evidence="6" id="KW-1133">Transmembrane helix</keyword>
<organism evidence="7 8">
    <name type="scientific">Bursaphelenchus okinawaensis</name>
    <dbReference type="NCBI Taxonomy" id="465554"/>
    <lineage>
        <taxon>Eukaryota</taxon>
        <taxon>Metazoa</taxon>
        <taxon>Ecdysozoa</taxon>
        <taxon>Nematoda</taxon>
        <taxon>Chromadorea</taxon>
        <taxon>Rhabditida</taxon>
        <taxon>Tylenchina</taxon>
        <taxon>Tylenchomorpha</taxon>
        <taxon>Aphelenchoidea</taxon>
        <taxon>Aphelenchoididae</taxon>
        <taxon>Bursaphelenchus</taxon>
    </lineage>
</organism>